<keyword evidence="3 5" id="KW-1133">Transmembrane helix</keyword>
<protein>
    <submittedName>
        <fullName evidence="7">ABC transporter permease subunit</fullName>
    </submittedName>
</protein>
<dbReference type="RefSeq" id="WP_094788949.1">
    <property type="nucleotide sequence ID" value="NZ_NDXW01000001.1"/>
</dbReference>
<accession>A0A4P9VTE9</accession>
<dbReference type="Gene3D" id="2.130.10.10">
    <property type="entry name" value="YVTN repeat-like/Quinoprotein amine dehydrogenase"/>
    <property type="match status" value="1"/>
</dbReference>
<keyword evidence="4 5" id="KW-0472">Membrane</keyword>
<feature type="transmembrane region" description="Helical" evidence="5">
    <location>
        <begin position="32"/>
        <end position="57"/>
    </location>
</feature>
<dbReference type="PROSITE" id="PS50928">
    <property type="entry name" value="ABC_TM1"/>
    <property type="match status" value="1"/>
</dbReference>
<feature type="domain" description="ABC transmembrane type-1" evidence="6">
    <location>
        <begin position="456"/>
        <end position="744"/>
    </location>
</feature>
<keyword evidence="2 5" id="KW-0812">Transmembrane</keyword>
<dbReference type="InterPro" id="IPR000515">
    <property type="entry name" value="MetI-like"/>
</dbReference>
<evidence type="ECO:0000313" key="7">
    <source>
        <dbReference type="EMBL" id="RDH46139.1"/>
    </source>
</evidence>
<dbReference type="InterPro" id="IPR015943">
    <property type="entry name" value="WD40/YVTN_repeat-like_dom_sf"/>
</dbReference>
<keyword evidence="8" id="KW-1185">Reference proteome</keyword>
<feature type="transmembrane region" description="Helical" evidence="5">
    <location>
        <begin position="657"/>
        <end position="678"/>
    </location>
</feature>
<dbReference type="GO" id="GO:0005886">
    <property type="term" value="C:plasma membrane"/>
    <property type="evidence" value="ECO:0007669"/>
    <property type="project" value="UniProtKB-SubCell"/>
</dbReference>
<dbReference type="PANTHER" id="PTHR42727:SF1">
    <property type="entry name" value="PHOSPHATE TRANSPORT SYSTEM PERMEASE"/>
    <property type="match status" value="1"/>
</dbReference>
<feature type="transmembrane region" description="Helical" evidence="5">
    <location>
        <begin position="558"/>
        <end position="577"/>
    </location>
</feature>
<dbReference type="InterPro" id="IPR035906">
    <property type="entry name" value="MetI-like_sf"/>
</dbReference>
<dbReference type="GO" id="GO:0055085">
    <property type="term" value="P:transmembrane transport"/>
    <property type="evidence" value="ECO:0007669"/>
    <property type="project" value="InterPro"/>
</dbReference>
<organism evidence="7 8">
    <name type="scientific">Zooshikella ganghwensis</name>
    <dbReference type="NCBI Taxonomy" id="202772"/>
    <lineage>
        <taxon>Bacteria</taxon>
        <taxon>Pseudomonadati</taxon>
        <taxon>Pseudomonadota</taxon>
        <taxon>Gammaproteobacteria</taxon>
        <taxon>Oceanospirillales</taxon>
        <taxon>Zooshikellaceae</taxon>
        <taxon>Zooshikella</taxon>
    </lineage>
</organism>
<feature type="transmembrane region" description="Helical" evidence="5">
    <location>
        <begin position="523"/>
        <end position="546"/>
    </location>
</feature>
<evidence type="ECO:0000313" key="8">
    <source>
        <dbReference type="Proteomes" id="UP000257039"/>
    </source>
</evidence>
<comment type="caution">
    <text evidence="7">The sequence shown here is derived from an EMBL/GenBank/DDBJ whole genome shotgun (WGS) entry which is preliminary data.</text>
</comment>
<comment type="similarity">
    <text evidence="5">Belongs to the binding-protein-dependent transport system permease family.</text>
</comment>
<evidence type="ECO:0000256" key="4">
    <source>
        <dbReference type="ARBA" id="ARBA00023136"/>
    </source>
</evidence>
<feature type="transmembrane region" description="Helical" evidence="5">
    <location>
        <begin position="723"/>
        <end position="744"/>
    </location>
</feature>
<dbReference type="Pfam" id="PF00528">
    <property type="entry name" value="BPD_transp_1"/>
    <property type="match status" value="1"/>
</dbReference>
<feature type="transmembrane region" description="Helical" evidence="5">
    <location>
        <begin position="462"/>
        <end position="484"/>
    </location>
</feature>
<proteinExistence type="inferred from homology"/>
<dbReference type="PANTHER" id="PTHR42727">
    <property type="entry name" value="PHOSPHATE TRANSPORT SYSTEM PERMEASE PROTEIN"/>
    <property type="match status" value="1"/>
</dbReference>
<dbReference type="InterPro" id="IPR036322">
    <property type="entry name" value="WD40_repeat_dom_sf"/>
</dbReference>
<dbReference type="SUPFAM" id="SSF50978">
    <property type="entry name" value="WD40 repeat-like"/>
    <property type="match status" value="1"/>
</dbReference>
<feature type="transmembrane region" description="Helical" evidence="5">
    <location>
        <begin position="609"/>
        <end position="628"/>
    </location>
</feature>
<evidence type="ECO:0000259" key="6">
    <source>
        <dbReference type="PROSITE" id="PS50928"/>
    </source>
</evidence>
<evidence type="ECO:0000256" key="2">
    <source>
        <dbReference type="ARBA" id="ARBA00022692"/>
    </source>
</evidence>
<dbReference type="SUPFAM" id="SSF161098">
    <property type="entry name" value="MetI-like"/>
    <property type="match status" value="2"/>
</dbReference>
<comment type="subcellular location">
    <subcellularLocation>
        <location evidence="1 5">Cell membrane</location>
        <topology evidence="1 5">Multi-pass membrane protein</topology>
    </subcellularLocation>
</comment>
<reference evidence="7 8" key="1">
    <citation type="submission" date="2017-04" db="EMBL/GenBank/DDBJ databases">
        <title>Draft genome sequence of Zooshikella ganghwensis VG4 isolated from Red Sea sediments.</title>
        <authorList>
            <person name="Rehman Z."/>
            <person name="Alam I."/>
            <person name="Kamau A."/>
            <person name="Bajic V."/>
            <person name="Leiknes T."/>
        </authorList>
    </citation>
    <scope>NUCLEOTIDE SEQUENCE [LARGE SCALE GENOMIC DNA]</scope>
    <source>
        <strain evidence="7 8">VG4</strain>
    </source>
</reference>
<evidence type="ECO:0000256" key="1">
    <source>
        <dbReference type="ARBA" id="ARBA00004651"/>
    </source>
</evidence>
<dbReference type="Proteomes" id="UP000257039">
    <property type="component" value="Unassembled WGS sequence"/>
</dbReference>
<dbReference type="Gene3D" id="1.10.3720.10">
    <property type="entry name" value="MetI-like"/>
    <property type="match status" value="1"/>
</dbReference>
<gene>
    <name evidence="7" type="ORF">B9G39_23310</name>
</gene>
<sequence>MKPYTSKYSSIVDFSSPALKRHKMLRHFKDKLAEWGVAVGGVGVIVAILLIFLYLLYEVVPLFRSASMSSVATYSLPASSAEKNLYFAMEEQAEIGLKLDSNGQVIFFKTNTGRVIHTESIPVPEGTTITSLAEADPATHVLALAFSNGQAIVFKHEYDIRFADDNQRTITPKISYPYGKEYISLAENTAFSHLALRDTDEALIIAGSGKDAFVVKALNKEENFLSGDVTLTEQLLSVPKLPGTINGLLIDPDQRWIFAALDSDHLAILDIKDKENPVINAVIDVTEDGSSLTAMRFLLGGISLLLGDSSGHINQWFFVRNDTNEWQLKKIRGFKLSDSAIVNIAPEHRRKGFVAADAQGNIGIFNTTAQRTLIKQSVMDKSIAGIAISPRANALLVENLQGEVGFWDVNNTHPEVSWSALWDKVWYESYTEPKYIWQSSASTNDFEPKLSLMPLSFGTLKAAFYAMLLAAPLAICGAIYTAYFMAPAMRRKVKPVIELMEALPTVILGFLAGLWLAPFVENTLAGIFVLLLFMPVCMLLFAYLWAQLPGSIRHRIPDGWQAAILIPVVLLVGWISLQLSAPIEGFLFDGDIRHWIQEATGLDYDQRNALVVGLAMGFAVIPTIFSIAEDAIFSVPKHLTYGSLALGATPWQTLTRVVLLTASPGIFSALMIGLGRAVGETMIVLMATGNTPIMDANIFEGMRTLAANIAVEMPESEVGSSHYRVLFLAALVLFLFTFVVNTMAELIRHRLRKRYSSL</sequence>
<dbReference type="CDD" id="cd06261">
    <property type="entry name" value="TM_PBP2"/>
    <property type="match status" value="1"/>
</dbReference>
<dbReference type="EMBL" id="NDXW01000001">
    <property type="protein sequence ID" value="RDH46139.1"/>
    <property type="molecule type" value="Genomic_DNA"/>
</dbReference>
<keyword evidence="5" id="KW-0813">Transport</keyword>
<name>A0A4P9VTE9_9GAMM</name>
<evidence type="ECO:0000256" key="5">
    <source>
        <dbReference type="RuleBase" id="RU363032"/>
    </source>
</evidence>
<feature type="transmembrane region" description="Helical" evidence="5">
    <location>
        <begin position="496"/>
        <end position="517"/>
    </location>
</feature>
<evidence type="ECO:0000256" key="3">
    <source>
        <dbReference type="ARBA" id="ARBA00022989"/>
    </source>
</evidence>
<dbReference type="AlphaFoldDB" id="A0A4P9VTE9"/>